<dbReference type="RefSeq" id="WP_109605202.1">
    <property type="nucleotide sequence ID" value="NZ_QGGI01000012.1"/>
</dbReference>
<feature type="binding site" evidence="7">
    <location>
        <begin position="10"/>
        <end position="15"/>
    </location>
    <ligand>
        <name>ATP</name>
        <dbReference type="ChEBI" id="CHEBI:30616"/>
    </ligand>
</feature>
<dbReference type="Proteomes" id="UP000245921">
    <property type="component" value="Unassembled WGS sequence"/>
</dbReference>
<comment type="catalytic activity">
    <reaction evidence="7 9">
        <text>AMP + ATP = 2 ADP</text>
        <dbReference type="Rhea" id="RHEA:12973"/>
        <dbReference type="ChEBI" id="CHEBI:30616"/>
        <dbReference type="ChEBI" id="CHEBI:456215"/>
        <dbReference type="ChEBI" id="CHEBI:456216"/>
        <dbReference type="EC" id="2.7.4.3"/>
    </reaction>
</comment>
<comment type="pathway">
    <text evidence="7">Purine metabolism; AMP biosynthesis via salvage pathway; AMP from ADP: step 1/1.</text>
</comment>
<dbReference type="GO" id="GO:0008270">
    <property type="term" value="F:zinc ion binding"/>
    <property type="evidence" value="ECO:0007669"/>
    <property type="project" value="UniProtKB-UniRule"/>
</dbReference>
<feature type="binding site" evidence="7">
    <location>
        <begin position="57"/>
        <end position="59"/>
    </location>
    <ligand>
        <name>AMP</name>
        <dbReference type="ChEBI" id="CHEBI:456215"/>
    </ligand>
</feature>
<evidence type="ECO:0000256" key="1">
    <source>
        <dbReference type="ARBA" id="ARBA00022490"/>
    </source>
</evidence>
<feature type="binding site" evidence="7">
    <location>
        <begin position="82"/>
        <end position="85"/>
    </location>
    <ligand>
        <name>AMP</name>
        <dbReference type="ChEBI" id="CHEBI:456215"/>
    </ligand>
</feature>
<keyword evidence="3 7" id="KW-0479">Metal-binding</keyword>
<dbReference type="FunFam" id="3.40.50.300:FF:000106">
    <property type="entry name" value="Adenylate kinase mitochondrial"/>
    <property type="match status" value="1"/>
</dbReference>
<comment type="function">
    <text evidence="7">Catalyzes the reversible transfer of the terminal phosphate group between ATP and AMP. Plays an important role in cellular energy homeostasis and in adenine nucleotide metabolism.</text>
</comment>
<accession>A0AA45C673</accession>
<comment type="subunit">
    <text evidence="7 9">Monomer.</text>
</comment>
<evidence type="ECO:0000313" key="12">
    <source>
        <dbReference type="Proteomes" id="UP000245921"/>
    </source>
</evidence>
<feature type="region of interest" description="LID" evidence="7">
    <location>
        <begin position="123"/>
        <end position="160"/>
    </location>
</feature>
<dbReference type="NCBIfam" id="NF001380">
    <property type="entry name" value="PRK00279.1-2"/>
    <property type="match status" value="1"/>
</dbReference>
<feature type="region of interest" description="NMP" evidence="7">
    <location>
        <begin position="30"/>
        <end position="59"/>
    </location>
</feature>
<evidence type="ECO:0000256" key="5">
    <source>
        <dbReference type="ARBA" id="ARBA00022741"/>
    </source>
</evidence>
<dbReference type="InterPro" id="IPR000850">
    <property type="entry name" value="Adenylat/UMP-CMP_kin"/>
</dbReference>
<proteinExistence type="inferred from homology"/>
<dbReference type="EC" id="2.7.4.3" evidence="7 9"/>
<evidence type="ECO:0000313" key="11">
    <source>
        <dbReference type="EMBL" id="PWJ90624.1"/>
    </source>
</evidence>
<feature type="binding site" evidence="7">
    <location>
        <position position="36"/>
    </location>
    <ligand>
        <name>AMP</name>
        <dbReference type="ChEBI" id="CHEBI:456215"/>
    </ligand>
</feature>
<dbReference type="InterPro" id="IPR027417">
    <property type="entry name" value="P-loop_NTPase"/>
</dbReference>
<evidence type="ECO:0000259" key="10">
    <source>
        <dbReference type="Pfam" id="PF05191"/>
    </source>
</evidence>
<evidence type="ECO:0000256" key="3">
    <source>
        <dbReference type="ARBA" id="ARBA00022723"/>
    </source>
</evidence>
<feature type="domain" description="Adenylate kinase active site lid" evidence="10">
    <location>
        <begin position="124"/>
        <end position="159"/>
    </location>
</feature>
<feature type="binding site" evidence="7">
    <location>
        <position position="127"/>
    </location>
    <ligand>
        <name>Zn(2+)</name>
        <dbReference type="ChEBI" id="CHEBI:29105"/>
        <note>structural</note>
    </ligand>
</feature>
<dbReference type="NCBIfam" id="TIGR01351">
    <property type="entry name" value="adk"/>
    <property type="match status" value="1"/>
</dbReference>
<reference evidence="11 12" key="1">
    <citation type="submission" date="2018-05" db="EMBL/GenBank/DDBJ databases">
        <title>Genomic Encyclopedia of Type Strains, Phase IV (KMG-IV): sequencing the most valuable type-strain genomes for metagenomic binning, comparative biology and taxonomic classification.</title>
        <authorList>
            <person name="Goeker M."/>
        </authorList>
    </citation>
    <scope>NUCLEOTIDE SEQUENCE [LARGE SCALE GENOMIC DNA]</scope>
    <source>
        <strain evidence="11 12">DSM 24906</strain>
    </source>
</reference>
<dbReference type="Gene3D" id="3.40.50.300">
    <property type="entry name" value="P-loop containing nucleotide triphosphate hydrolases"/>
    <property type="match status" value="1"/>
</dbReference>
<dbReference type="NCBIfam" id="NF011100">
    <property type="entry name" value="PRK14527.1"/>
    <property type="match status" value="1"/>
</dbReference>
<dbReference type="GO" id="GO:0044209">
    <property type="term" value="P:AMP salvage"/>
    <property type="evidence" value="ECO:0007669"/>
    <property type="project" value="UniProtKB-UniRule"/>
</dbReference>
<evidence type="ECO:0000256" key="9">
    <source>
        <dbReference type="RuleBase" id="RU003331"/>
    </source>
</evidence>
<evidence type="ECO:0000256" key="4">
    <source>
        <dbReference type="ARBA" id="ARBA00022727"/>
    </source>
</evidence>
<keyword evidence="5 7" id="KW-0547">Nucleotide-binding</keyword>
<keyword evidence="7" id="KW-0862">Zinc</keyword>
<dbReference type="GO" id="GO:0005737">
    <property type="term" value="C:cytoplasm"/>
    <property type="evidence" value="ECO:0007669"/>
    <property type="project" value="UniProtKB-SubCell"/>
</dbReference>
<dbReference type="PANTHER" id="PTHR23359">
    <property type="entry name" value="NUCLEOTIDE KINASE"/>
    <property type="match status" value="1"/>
</dbReference>
<feature type="binding site" evidence="7">
    <location>
        <begin position="133"/>
        <end position="134"/>
    </location>
    <ligand>
        <name>ATP</name>
        <dbReference type="ChEBI" id="CHEBI:30616"/>
    </ligand>
</feature>
<dbReference type="Pfam" id="PF05191">
    <property type="entry name" value="ADK_lid"/>
    <property type="match status" value="1"/>
</dbReference>
<comment type="subcellular location">
    <subcellularLocation>
        <location evidence="7 9">Cytoplasm</location>
    </subcellularLocation>
</comment>
<dbReference type="InterPro" id="IPR006259">
    <property type="entry name" value="Adenyl_kin_sub"/>
</dbReference>
<sequence>MKLIFFGPPGAGKGTQAKRVSKEFDIPHISTGDLLREAVKDETELGKKVKEILEKGNLVSDEIVNELVEEKVKKIDKFILDGYPRTIPQAEFLDEVLKSIDKELDGIVFIDVEEEEIVERITSRRVCPKCGRVYNTITLKPEVSGICDDDGTKLIQRDDDKETVVRDRFQVYLKSTSPLIEYYKKNNKIFTVDGSQDIEDVTKELFNILRGVSDDNNKNR</sequence>
<dbReference type="PRINTS" id="PR00094">
    <property type="entry name" value="ADENYLTKNASE"/>
</dbReference>
<keyword evidence="2 7" id="KW-0808">Transferase</keyword>
<dbReference type="EMBL" id="QGGI01000012">
    <property type="protein sequence ID" value="PWJ90624.1"/>
    <property type="molecule type" value="Genomic_DNA"/>
</dbReference>
<feature type="binding site" evidence="7">
    <location>
        <position position="150"/>
    </location>
    <ligand>
        <name>Zn(2+)</name>
        <dbReference type="ChEBI" id="CHEBI:29105"/>
        <note>structural</note>
    </ligand>
</feature>
<dbReference type="InterPro" id="IPR033690">
    <property type="entry name" value="Adenylat_kinase_CS"/>
</dbReference>
<feature type="binding site" evidence="7">
    <location>
        <position position="196"/>
    </location>
    <ligand>
        <name>ATP</name>
        <dbReference type="ChEBI" id="CHEBI:30616"/>
    </ligand>
</feature>
<name>A0AA45C673_9BACT</name>
<feature type="binding site" evidence="7">
    <location>
        <position position="157"/>
    </location>
    <ligand>
        <name>AMP</name>
        <dbReference type="ChEBI" id="CHEBI:456215"/>
    </ligand>
</feature>
<organism evidence="11 12">
    <name type="scientific">Oceanotoga teriensis</name>
    <dbReference type="NCBI Taxonomy" id="515440"/>
    <lineage>
        <taxon>Bacteria</taxon>
        <taxon>Thermotogati</taxon>
        <taxon>Thermotogota</taxon>
        <taxon>Thermotogae</taxon>
        <taxon>Petrotogales</taxon>
        <taxon>Petrotogaceae</taxon>
        <taxon>Oceanotoga</taxon>
    </lineage>
</organism>
<comment type="similarity">
    <text evidence="7 8">Belongs to the adenylate kinase family.</text>
</comment>
<dbReference type="AlphaFoldDB" id="A0AA45C673"/>
<feature type="binding site" evidence="7">
    <location>
        <position position="168"/>
    </location>
    <ligand>
        <name>AMP</name>
        <dbReference type="ChEBI" id="CHEBI:456215"/>
    </ligand>
</feature>
<feature type="binding site" evidence="7">
    <location>
        <position position="147"/>
    </location>
    <ligand>
        <name>Zn(2+)</name>
        <dbReference type="ChEBI" id="CHEBI:29105"/>
        <note>structural</note>
    </ligand>
</feature>
<keyword evidence="1 7" id="KW-0963">Cytoplasm</keyword>
<evidence type="ECO:0000256" key="6">
    <source>
        <dbReference type="ARBA" id="ARBA00022777"/>
    </source>
</evidence>
<evidence type="ECO:0000256" key="7">
    <source>
        <dbReference type="HAMAP-Rule" id="MF_00235"/>
    </source>
</evidence>
<comment type="caution">
    <text evidence="11">The sequence shown here is derived from an EMBL/GenBank/DDBJ whole genome shotgun (WGS) entry which is preliminary data.</text>
</comment>
<dbReference type="CDD" id="cd01428">
    <property type="entry name" value="ADK"/>
    <property type="match status" value="1"/>
</dbReference>
<dbReference type="GO" id="GO:0005524">
    <property type="term" value="F:ATP binding"/>
    <property type="evidence" value="ECO:0007669"/>
    <property type="project" value="UniProtKB-UniRule"/>
</dbReference>
<feature type="binding site" evidence="7">
    <location>
        <position position="89"/>
    </location>
    <ligand>
        <name>AMP</name>
        <dbReference type="ChEBI" id="CHEBI:456215"/>
    </ligand>
</feature>
<dbReference type="NCBIfam" id="NF001381">
    <property type="entry name" value="PRK00279.1-3"/>
    <property type="match status" value="1"/>
</dbReference>
<dbReference type="InterPro" id="IPR007862">
    <property type="entry name" value="Adenylate_kinase_lid-dom"/>
</dbReference>
<keyword evidence="4 7" id="KW-0545">Nucleotide biosynthesis</keyword>
<dbReference type="PROSITE" id="PS00113">
    <property type="entry name" value="ADENYLATE_KINASE"/>
    <property type="match status" value="1"/>
</dbReference>
<keyword evidence="7 9" id="KW-0067">ATP-binding</keyword>
<protein>
    <recommendedName>
        <fullName evidence="7 9">Adenylate kinase</fullName>
        <shortName evidence="7">AK</shortName>
        <ecNumber evidence="7 9">2.7.4.3</ecNumber>
    </recommendedName>
    <alternativeName>
        <fullName evidence="7">ATP-AMP transphosphorylase</fullName>
    </alternativeName>
    <alternativeName>
        <fullName evidence="7">ATP:AMP phosphotransferase</fullName>
    </alternativeName>
    <alternativeName>
        <fullName evidence="7">Adenylate monophosphate kinase</fullName>
    </alternativeName>
</protein>
<dbReference type="HAMAP" id="MF_00235">
    <property type="entry name" value="Adenylate_kinase_Adk"/>
    <property type="match status" value="1"/>
</dbReference>
<feature type="binding site" evidence="7">
    <location>
        <position position="31"/>
    </location>
    <ligand>
        <name>AMP</name>
        <dbReference type="ChEBI" id="CHEBI:456215"/>
    </ligand>
</feature>
<keyword evidence="12" id="KW-1185">Reference proteome</keyword>
<feature type="binding site" evidence="7">
    <location>
        <position position="130"/>
    </location>
    <ligand>
        <name>Zn(2+)</name>
        <dbReference type="ChEBI" id="CHEBI:29105"/>
        <note>structural</note>
    </ligand>
</feature>
<dbReference type="Pfam" id="PF00406">
    <property type="entry name" value="ADK"/>
    <property type="match status" value="1"/>
</dbReference>
<keyword evidence="6 7" id="KW-0418">Kinase</keyword>
<evidence type="ECO:0000256" key="8">
    <source>
        <dbReference type="RuleBase" id="RU003330"/>
    </source>
</evidence>
<dbReference type="GO" id="GO:0004017">
    <property type="term" value="F:AMP kinase activity"/>
    <property type="evidence" value="ECO:0007669"/>
    <property type="project" value="UniProtKB-UniRule"/>
</dbReference>
<gene>
    <name evidence="7" type="primary">adk</name>
    <name evidence="11" type="ORF">C7380_11294</name>
</gene>
<dbReference type="SUPFAM" id="SSF52540">
    <property type="entry name" value="P-loop containing nucleoside triphosphate hydrolases"/>
    <property type="match status" value="1"/>
</dbReference>
<feature type="binding site" evidence="7">
    <location>
        <position position="124"/>
    </location>
    <ligand>
        <name>ATP</name>
        <dbReference type="ChEBI" id="CHEBI:30616"/>
    </ligand>
</feature>
<comment type="domain">
    <text evidence="7">Consists of three domains, a large central CORE domain and two small peripheral domains, NMPbind and LID, which undergo movements during catalysis. The LID domain closes over the site of phosphoryl transfer upon ATP binding. Assembling and dissambling the active center during each catalytic cycle provides an effective means to prevent ATP hydrolysis. Some bacteria have evolved a zinc-coordinating structure that stabilizes the LID domain.</text>
</comment>
<evidence type="ECO:0000256" key="2">
    <source>
        <dbReference type="ARBA" id="ARBA00022679"/>
    </source>
</evidence>